<dbReference type="SUPFAM" id="SSF53474">
    <property type="entry name" value="alpha/beta-Hydrolases"/>
    <property type="match status" value="1"/>
</dbReference>
<proteinExistence type="predicted"/>
<dbReference type="EMBL" id="DXES01000163">
    <property type="protein sequence ID" value="HIX66052.1"/>
    <property type="molecule type" value="Genomic_DNA"/>
</dbReference>
<keyword evidence="1" id="KW-0378">Hydrolase</keyword>
<sequence length="272" mass="30672">MDLLEAGLSPEARENLFGDAAGNMLWSCRADPRFCYYAYLPQREGPLPVIVYLHGTGREYPSPVREELEAFGRRHGCCVLAPLFPGGITQPDGFNGYKLLREGGVCYDLALLEMLRELGERCPAAQTRQVFLYGHSGGGQFVNRFFFLHPHRLRGVCISAPGRPTFLDRTRPFYWGTQDWEAVFGGPIRMDLLRRVPVLLVVGSRERAFIGEAFCGQNRVERVQALHKNFLENGVPATLAILEGADHDSASRERTRRFCQWLEGTFGEEFLA</sequence>
<reference evidence="1" key="2">
    <citation type="submission" date="2021-04" db="EMBL/GenBank/DDBJ databases">
        <authorList>
            <person name="Gilroy R."/>
        </authorList>
    </citation>
    <scope>NUCLEOTIDE SEQUENCE</scope>
    <source>
        <strain evidence="1">CHK188-5543</strain>
    </source>
</reference>
<reference evidence="1" key="1">
    <citation type="journal article" date="2021" name="PeerJ">
        <title>Extensive microbial diversity within the chicken gut microbiome revealed by metagenomics and culture.</title>
        <authorList>
            <person name="Gilroy R."/>
            <person name="Ravi A."/>
            <person name="Getino M."/>
            <person name="Pursley I."/>
            <person name="Horton D.L."/>
            <person name="Alikhan N.F."/>
            <person name="Baker D."/>
            <person name="Gharbi K."/>
            <person name="Hall N."/>
            <person name="Watson M."/>
            <person name="Adriaenssens E.M."/>
            <person name="Foster-Nyarko E."/>
            <person name="Jarju S."/>
            <person name="Secka A."/>
            <person name="Antonio M."/>
            <person name="Oren A."/>
            <person name="Chaudhuri R.R."/>
            <person name="La Ragione R."/>
            <person name="Hildebrand F."/>
            <person name="Pallen M.J."/>
        </authorList>
    </citation>
    <scope>NUCLEOTIDE SEQUENCE</scope>
    <source>
        <strain evidence="1">CHK188-5543</strain>
    </source>
</reference>
<gene>
    <name evidence="1" type="ORF">H9736_07365</name>
</gene>
<evidence type="ECO:0000313" key="1">
    <source>
        <dbReference type="EMBL" id="HIX66052.1"/>
    </source>
</evidence>
<dbReference type="Proteomes" id="UP000886800">
    <property type="component" value="Unassembled WGS sequence"/>
</dbReference>
<dbReference type="InterPro" id="IPR029058">
    <property type="entry name" value="AB_hydrolase_fold"/>
</dbReference>
<name>A0A9D1WSF3_9FIRM</name>
<protein>
    <submittedName>
        <fullName evidence="1">Alpha/beta hydrolase</fullName>
    </submittedName>
</protein>
<dbReference type="Gene3D" id="3.40.50.1820">
    <property type="entry name" value="alpha/beta hydrolase"/>
    <property type="match status" value="1"/>
</dbReference>
<accession>A0A9D1WSF3</accession>
<dbReference type="AlphaFoldDB" id="A0A9D1WSF3"/>
<organism evidence="1 2">
    <name type="scientific">Candidatus Anaerotruncus excrementipullorum</name>
    <dbReference type="NCBI Taxonomy" id="2838465"/>
    <lineage>
        <taxon>Bacteria</taxon>
        <taxon>Bacillati</taxon>
        <taxon>Bacillota</taxon>
        <taxon>Clostridia</taxon>
        <taxon>Eubacteriales</taxon>
        <taxon>Oscillospiraceae</taxon>
        <taxon>Anaerotruncus</taxon>
    </lineage>
</organism>
<evidence type="ECO:0000313" key="2">
    <source>
        <dbReference type="Proteomes" id="UP000886800"/>
    </source>
</evidence>
<dbReference type="GO" id="GO:0016787">
    <property type="term" value="F:hydrolase activity"/>
    <property type="evidence" value="ECO:0007669"/>
    <property type="project" value="UniProtKB-KW"/>
</dbReference>
<comment type="caution">
    <text evidence="1">The sequence shown here is derived from an EMBL/GenBank/DDBJ whole genome shotgun (WGS) entry which is preliminary data.</text>
</comment>